<accession>A0A5N6MCM7</accession>
<evidence type="ECO:0000313" key="2">
    <source>
        <dbReference type="Proteomes" id="UP000326396"/>
    </source>
</evidence>
<organism evidence="1 2">
    <name type="scientific">Mikania micrantha</name>
    <name type="common">bitter vine</name>
    <dbReference type="NCBI Taxonomy" id="192012"/>
    <lineage>
        <taxon>Eukaryota</taxon>
        <taxon>Viridiplantae</taxon>
        <taxon>Streptophyta</taxon>
        <taxon>Embryophyta</taxon>
        <taxon>Tracheophyta</taxon>
        <taxon>Spermatophyta</taxon>
        <taxon>Magnoliopsida</taxon>
        <taxon>eudicotyledons</taxon>
        <taxon>Gunneridae</taxon>
        <taxon>Pentapetalae</taxon>
        <taxon>asterids</taxon>
        <taxon>campanulids</taxon>
        <taxon>Asterales</taxon>
        <taxon>Asteraceae</taxon>
        <taxon>Asteroideae</taxon>
        <taxon>Heliantheae alliance</taxon>
        <taxon>Eupatorieae</taxon>
        <taxon>Mikania</taxon>
    </lineage>
</organism>
<dbReference type="EMBL" id="SZYD01000016">
    <property type="protein sequence ID" value="KAD3338143.1"/>
    <property type="molecule type" value="Genomic_DNA"/>
</dbReference>
<protein>
    <submittedName>
        <fullName evidence="1">Uncharacterized protein</fullName>
    </submittedName>
</protein>
<evidence type="ECO:0000313" key="1">
    <source>
        <dbReference type="EMBL" id="KAD3338143.1"/>
    </source>
</evidence>
<comment type="caution">
    <text evidence="1">The sequence shown here is derived from an EMBL/GenBank/DDBJ whole genome shotgun (WGS) entry which is preliminary data.</text>
</comment>
<name>A0A5N6MCM7_9ASTR</name>
<dbReference type="AlphaFoldDB" id="A0A5N6MCM7"/>
<sequence>MRSISSEREELIREPVDETTVASDTVHLLGSAVYATATIIIEFLSHKTLALIEVAAYHIVTHLITFGEPPNPITTIAYHLRPPLHLPKRFLITVNVNGSSGPL</sequence>
<gene>
    <name evidence="1" type="ORF">E3N88_33664</name>
</gene>
<keyword evidence="2" id="KW-1185">Reference proteome</keyword>
<dbReference type="Proteomes" id="UP000326396">
    <property type="component" value="Linkage Group LG6"/>
</dbReference>
<reference evidence="1 2" key="1">
    <citation type="submission" date="2019-05" db="EMBL/GenBank/DDBJ databases">
        <title>Mikania micrantha, genome provides insights into the molecular mechanism of rapid growth.</title>
        <authorList>
            <person name="Liu B."/>
        </authorList>
    </citation>
    <scope>NUCLEOTIDE SEQUENCE [LARGE SCALE GENOMIC DNA]</scope>
    <source>
        <strain evidence="1">NLD-2019</strain>
        <tissue evidence="1">Leaf</tissue>
    </source>
</reference>
<proteinExistence type="predicted"/>